<feature type="transmembrane region" description="Helical" evidence="8">
    <location>
        <begin position="44"/>
        <end position="63"/>
    </location>
</feature>
<keyword evidence="7 8" id="KW-0472">Membrane</keyword>
<evidence type="ECO:0000313" key="11">
    <source>
        <dbReference type="Proteomes" id="UP000034778"/>
    </source>
</evidence>
<dbReference type="GO" id="GO:0005886">
    <property type="term" value="C:plasma membrane"/>
    <property type="evidence" value="ECO:0007669"/>
    <property type="project" value="UniProtKB-SubCell"/>
</dbReference>
<dbReference type="PANTHER" id="PTHR33908">
    <property type="entry name" value="MANNOSYLTRANSFERASE YKCB-RELATED"/>
    <property type="match status" value="1"/>
</dbReference>
<feature type="transmembrane region" description="Helical" evidence="8">
    <location>
        <begin position="83"/>
        <end position="107"/>
    </location>
</feature>
<evidence type="ECO:0000256" key="2">
    <source>
        <dbReference type="ARBA" id="ARBA00022475"/>
    </source>
</evidence>
<gene>
    <name evidence="10" type="ORF">UR35_C0001G0037</name>
</gene>
<keyword evidence="4" id="KW-0808">Transferase</keyword>
<reference evidence="10 11" key="1">
    <citation type="journal article" date="2015" name="Nature">
        <title>rRNA introns, odd ribosomes, and small enigmatic genomes across a large radiation of phyla.</title>
        <authorList>
            <person name="Brown C.T."/>
            <person name="Hug L.A."/>
            <person name="Thomas B.C."/>
            <person name="Sharon I."/>
            <person name="Castelle C.J."/>
            <person name="Singh A."/>
            <person name="Wilkins M.J."/>
            <person name="Williams K.H."/>
            <person name="Banfield J.F."/>
        </authorList>
    </citation>
    <scope>NUCLEOTIDE SEQUENCE [LARGE SCALE GENOMIC DNA]</scope>
</reference>
<keyword evidence="5 8" id="KW-0812">Transmembrane</keyword>
<evidence type="ECO:0000256" key="6">
    <source>
        <dbReference type="ARBA" id="ARBA00022989"/>
    </source>
</evidence>
<evidence type="ECO:0000256" key="5">
    <source>
        <dbReference type="ARBA" id="ARBA00022692"/>
    </source>
</evidence>
<dbReference type="InterPro" id="IPR038731">
    <property type="entry name" value="RgtA/B/C-like"/>
</dbReference>
<dbReference type="EMBL" id="LBOW01000001">
    <property type="protein sequence ID" value="KKP45440.1"/>
    <property type="molecule type" value="Genomic_DNA"/>
</dbReference>
<evidence type="ECO:0000259" key="9">
    <source>
        <dbReference type="Pfam" id="PF13231"/>
    </source>
</evidence>
<evidence type="ECO:0000256" key="8">
    <source>
        <dbReference type="SAM" id="Phobius"/>
    </source>
</evidence>
<organism evidence="10 11">
    <name type="scientific">Candidatus Woesebacteria bacterium GW2011_GWB1_33_22</name>
    <dbReference type="NCBI Taxonomy" id="1618566"/>
    <lineage>
        <taxon>Bacteria</taxon>
        <taxon>Candidatus Woeseibacteriota</taxon>
    </lineage>
</organism>
<comment type="subcellular location">
    <subcellularLocation>
        <location evidence="1">Cell membrane</location>
        <topology evidence="1">Multi-pass membrane protein</topology>
    </subcellularLocation>
</comment>
<evidence type="ECO:0000256" key="1">
    <source>
        <dbReference type="ARBA" id="ARBA00004651"/>
    </source>
</evidence>
<feature type="transmembrane region" description="Helical" evidence="8">
    <location>
        <begin position="255"/>
        <end position="274"/>
    </location>
</feature>
<comment type="caution">
    <text evidence="10">The sequence shown here is derived from an EMBL/GenBank/DDBJ whole genome shotgun (WGS) entry which is preliminary data.</text>
</comment>
<evidence type="ECO:0000256" key="7">
    <source>
        <dbReference type="ARBA" id="ARBA00023136"/>
    </source>
</evidence>
<feature type="transmembrane region" description="Helical" evidence="8">
    <location>
        <begin position="113"/>
        <end position="140"/>
    </location>
</feature>
<evidence type="ECO:0000256" key="4">
    <source>
        <dbReference type="ARBA" id="ARBA00022679"/>
    </source>
</evidence>
<dbReference type="Pfam" id="PF13231">
    <property type="entry name" value="PMT_2"/>
    <property type="match status" value="1"/>
</dbReference>
<feature type="transmembrane region" description="Helical" evidence="8">
    <location>
        <begin position="328"/>
        <end position="347"/>
    </location>
</feature>
<keyword evidence="2" id="KW-1003">Cell membrane</keyword>
<dbReference type="InterPro" id="IPR050297">
    <property type="entry name" value="LipidA_mod_glycosyltrf_83"/>
</dbReference>
<accession>A0A0G0C2Q5</accession>
<evidence type="ECO:0000313" key="10">
    <source>
        <dbReference type="EMBL" id="KKP45440.1"/>
    </source>
</evidence>
<evidence type="ECO:0000256" key="3">
    <source>
        <dbReference type="ARBA" id="ARBA00022676"/>
    </source>
</evidence>
<protein>
    <recommendedName>
        <fullName evidence="9">Glycosyltransferase RgtA/B/C/D-like domain-containing protein</fullName>
    </recommendedName>
</protein>
<feature type="domain" description="Glycosyltransferase RgtA/B/C/D-like" evidence="9">
    <location>
        <begin position="29"/>
        <end position="164"/>
    </location>
</feature>
<dbReference type="STRING" id="1618566.UR35_C0001G0037"/>
<feature type="transmembrane region" description="Helical" evidence="8">
    <location>
        <begin position="281"/>
        <end position="298"/>
    </location>
</feature>
<keyword evidence="6 8" id="KW-1133">Transmembrane helix</keyword>
<keyword evidence="3" id="KW-0328">Glycosyltransferase</keyword>
<feature type="transmembrane region" description="Helical" evidence="8">
    <location>
        <begin position="152"/>
        <end position="168"/>
    </location>
</feature>
<dbReference type="GO" id="GO:0009103">
    <property type="term" value="P:lipopolysaccharide biosynthetic process"/>
    <property type="evidence" value="ECO:0007669"/>
    <property type="project" value="UniProtKB-ARBA"/>
</dbReference>
<dbReference type="PANTHER" id="PTHR33908:SF11">
    <property type="entry name" value="MEMBRANE PROTEIN"/>
    <property type="match status" value="1"/>
</dbReference>
<name>A0A0G0C2Q5_9BACT</name>
<dbReference type="AlphaFoldDB" id="A0A0G0C2Q5"/>
<proteinExistence type="predicted"/>
<dbReference type="Proteomes" id="UP000034778">
    <property type="component" value="Unassembled WGS sequence"/>
</dbReference>
<dbReference type="GO" id="GO:0016763">
    <property type="term" value="F:pentosyltransferase activity"/>
    <property type="evidence" value="ECO:0007669"/>
    <property type="project" value="TreeGrafter"/>
</dbReference>
<sequence>MDQTGEALPLTFKMGAGRPAGYVYGSIPFVAIFGPGVWGVRGLSFVSGLGIIVLMYFLAKKLFSKRVGLIASFLTAISMWDIYLSRAGFEAHFALFLALFAVVLFLYKKYVPMAIFFGLTIFTYPTFKLTLPLLLFSLIVFAGIREILKDKLFIIALIILAIFASLSIKETLNGGSEERFSRLNILSDVKLKEELIQKINEERTLSTLPEVVKPLVYNKPLNYGRLLFENYMENLSPEFLFLRGDRNPRHNPGEWGMLYLVELPLILLGLFYLGKKNTKELYLLISWILIVPLATMFLGQTHALRNAFMLPPFLLISSFALTKVSKKILFLFAIQLIYVLLTIYYYAPNKFGSFWSLTAKEASLDAISKPNQKVILSTSIDNIEYAYPVYAKIDPNLVISQYGKFPKIYGNVVITDQDEK</sequence>